<dbReference type="SUPFAM" id="SSF51905">
    <property type="entry name" value="FAD/NAD(P)-binding domain"/>
    <property type="match status" value="1"/>
</dbReference>
<dbReference type="AlphaFoldDB" id="A0A0B1ZI38"/>
<keyword evidence="3" id="KW-0274">FAD</keyword>
<protein>
    <submittedName>
        <fullName evidence="6">3-ketosteroid-delta-1-dehydrogenase</fullName>
    </submittedName>
</protein>
<dbReference type="InterPro" id="IPR003953">
    <property type="entry name" value="FAD-dep_OxRdtase_2_FAD-bd"/>
</dbReference>
<keyword evidence="7" id="KW-1185">Reference proteome</keyword>
<dbReference type="Gene3D" id="3.50.50.60">
    <property type="entry name" value="FAD/NAD(P)-binding domain"/>
    <property type="match status" value="2"/>
</dbReference>
<dbReference type="PANTHER" id="PTHR43400:SF10">
    <property type="entry name" value="3-OXOSTEROID 1-DEHYDROGENASE"/>
    <property type="match status" value="1"/>
</dbReference>
<feature type="domain" description="FAD-dependent oxidoreductase 2 FAD-binding" evidence="5">
    <location>
        <begin position="11"/>
        <end position="545"/>
    </location>
</feature>
<evidence type="ECO:0000256" key="1">
    <source>
        <dbReference type="ARBA" id="ARBA00001974"/>
    </source>
</evidence>
<dbReference type="EMBL" id="JTDI01000005">
    <property type="protein sequence ID" value="KHK90147.1"/>
    <property type="molecule type" value="Genomic_DNA"/>
</dbReference>
<dbReference type="GO" id="GO:0016491">
    <property type="term" value="F:oxidoreductase activity"/>
    <property type="evidence" value="ECO:0007669"/>
    <property type="project" value="UniProtKB-KW"/>
</dbReference>
<gene>
    <name evidence="6" type="ORF">LK12_15800</name>
</gene>
<dbReference type="InterPro" id="IPR036188">
    <property type="entry name" value="FAD/NAD-bd_sf"/>
</dbReference>
<keyword evidence="2" id="KW-0285">Flavoprotein</keyword>
<evidence type="ECO:0000256" key="4">
    <source>
        <dbReference type="ARBA" id="ARBA00023002"/>
    </source>
</evidence>
<name>A0A0B1ZI38_9SPHN</name>
<comment type="cofactor">
    <cofactor evidence="1">
        <name>FAD</name>
        <dbReference type="ChEBI" id="CHEBI:57692"/>
    </cofactor>
</comment>
<evidence type="ECO:0000256" key="3">
    <source>
        <dbReference type="ARBA" id="ARBA00022827"/>
    </source>
</evidence>
<dbReference type="Gene3D" id="3.90.700.10">
    <property type="entry name" value="Succinate dehydrogenase/fumarate reductase flavoprotein, catalytic domain"/>
    <property type="match status" value="1"/>
</dbReference>
<evidence type="ECO:0000313" key="6">
    <source>
        <dbReference type="EMBL" id="KHK90147.1"/>
    </source>
</evidence>
<sequence>MSDLEFDETFDFVVVGSGGGSMCAALYVRTLGKTVTVLEKMPLIGGTTSRSGGVMWIPNNRFMKQEGIEDSFEKSIEYMEATAGQSIDAPGTSLEKRRAYVAEGTRMVDFLVDQGIKLRRAPLWPDYYDDRPGGSVPGRTVLADIFDTNELGEWRDKLEPNFLSVPAYHSEGFELALMKSSWKGKLAMLKVALRMVGAKLTGKRLTQAGGALQGRMLQACLKAGADIRTDSGVKAFVMDNGAVKGVEILKDGRTWRIGARNGVLVNAGGFSHNQAMRDKYQPGTSAKWTAATPGSTGEMIIEMMKIGAAIGQMEEMVGNQMSIPPGSENTGNGVSLGNVGGQMNITKPYSIVVDQSGVRYMNEAGSYMEFCQNMLRRDKTVPAVPSWWIVDQQYMDTYMYTGTMAGTKKPQEWYDSGFLKRADTVDGLAGQIGVAPETLRETVERFNEGARKGVDTEFGRGNRAYDNWLGDFHREGSHTLGPIEKGPFYAAPVVPGDVGTYGGVVTDANARVLREDGTPIEGLYATGISTASVMGRIYPGAGSSIGPSFVFGYIAARHALHAHNRG</sequence>
<evidence type="ECO:0000256" key="2">
    <source>
        <dbReference type="ARBA" id="ARBA00022630"/>
    </source>
</evidence>
<dbReference type="GO" id="GO:0008202">
    <property type="term" value="P:steroid metabolic process"/>
    <property type="evidence" value="ECO:0007669"/>
    <property type="project" value="UniProtKB-ARBA"/>
</dbReference>
<comment type="caution">
    <text evidence="6">The sequence shown here is derived from an EMBL/GenBank/DDBJ whole genome shotgun (WGS) entry which is preliminary data.</text>
</comment>
<dbReference type="InterPro" id="IPR050315">
    <property type="entry name" value="FAD-oxidoreductase_2"/>
</dbReference>
<dbReference type="Pfam" id="PF00890">
    <property type="entry name" value="FAD_binding_2"/>
    <property type="match status" value="1"/>
</dbReference>
<dbReference type="PANTHER" id="PTHR43400">
    <property type="entry name" value="FUMARATE REDUCTASE"/>
    <property type="match status" value="1"/>
</dbReference>
<evidence type="ECO:0000259" key="5">
    <source>
        <dbReference type="Pfam" id="PF00890"/>
    </source>
</evidence>
<accession>A0A0B1ZI38</accession>
<dbReference type="STRING" id="1348853.LK12_15800"/>
<proteinExistence type="predicted"/>
<organism evidence="6 7">
    <name type="scientific">Novosphingobium malaysiense</name>
    <dbReference type="NCBI Taxonomy" id="1348853"/>
    <lineage>
        <taxon>Bacteria</taxon>
        <taxon>Pseudomonadati</taxon>
        <taxon>Pseudomonadota</taxon>
        <taxon>Alphaproteobacteria</taxon>
        <taxon>Sphingomonadales</taxon>
        <taxon>Sphingomonadaceae</taxon>
        <taxon>Novosphingobium</taxon>
    </lineage>
</organism>
<evidence type="ECO:0000313" key="7">
    <source>
        <dbReference type="Proteomes" id="UP000031057"/>
    </source>
</evidence>
<dbReference type="SUPFAM" id="SSF56425">
    <property type="entry name" value="Succinate dehydrogenase/fumarate reductase flavoprotein, catalytic domain"/>
    <property type="match status" value="1"/>
</dbReference>
<dbReference type="InterPro" id="IPR027477">
    <property type="entry name" value="Succ_DH/fumarate_Rdtase_cat_sf"/>
</dbReference>
<reference evidence="6 7" key="1">
    <citation type="submission" date="2014-10" db="EMBL/GenBank/DDBJ databases">
        <title>Genome sequence of Novosphingobium malaysiense MUSC 273(T).</title>
        <authorList>
            <person name="Lee L.-H."/>
        </authorList>
    </citation>
    <scope>NUCLEOTIDE SEQUENCE [LARGE SCALE GENOMIC DNA]</scope>
    <source>
        <strain evidence="6 7">MUSC 273</strain>
    </source>
</reference>
<dbReference type="RefSeq" id="WP_039286208.1">
    <property type="nucleotide sequence ID" value="NZ_JTDI01000005.1"/>
</dbReference>
<dbReference type="Proteomes" id="UP000031057">
    <property type="component" value="Unassembled WGS sequence"/>
</dbReference>
<keyword evidence="4" id="KW-0560">Oxidoreductase</keyword>